<evidence type="ECO:0000256" key="8">
    <source>
        <dbReference type="ARBA" id="ARBA00023012"/>
    </source>
</evidence>
<evidence type="ECO:0000256" key="2">
    <source>
        <dbReference type="ARBA" id="ARBA00012438"/>
    </source>
</evidence>
<dbReference type="Gene3D" id="3.30.565.10">
    <property type="entry name" value="Histidine kinase-like ATPase, C-terminal domain"/>
    <property type="match status" value="1"/>
</dbReference>
<proteinExistence type="predicted"/>
<keyword evidence="7 12" id="KW-0067">ATP-binding</keyword>
<evidence type="ECO:0000256" key="1">
    <source>
        <dbReference type="ARBA" id="ARBA00000085"/>
    </source>
</evidence>
<feature type="region of interest" description="Disordered" evidence="9">
    <location>
        <begin position="594"/>
        <end position="615"/>
    </location>
</feature>
<dbReference type="PANTHER" id="PTHR43065">
    <property type="entry name" value="SENSOR HISTIDINE KINASE"/>
    <property type="match status" value="1"/>
</dbReference>
<keyword evidence="5" id="KW-0547">Nucleotide-binding</keyword>
<dbReference type="PANTHER" id="PTHR43065:SF10">
    <property type="entry name" value="PEROXIDE STRESS-ACTIVATED HISTIDINE KINASE MAK3"/>
    <property type="match status" value="1"/>
</dbReference>
<evidence type="ECO:0000313" key="13">
    <source>
        <dbReference type="Proteomes" id="UP001370348"/>
    </source>
</evidence>
<dbReference type="Pfam" id="PF00512">
    <property type="entry name" value="HisKA"/>
    <property type="match status" value="1"/>
</dbReference>
<comment type="catalytic activity">
    <reaction evidence="1">
        <text>ATP + protein L-histidine = ADP + protein N-phospho-L-histidine.</text>
        <dbReference type="EC" id="2.7.13.3"/>
    </reaction>
</comment>
<dbReference type="SUPFAM" id="SSF47384">
    <property type="entry name" value="Homodimeric domain of signal transducing histidine kinase"/>
    <property type="match status" value="1"/>
</dbReference>
<dbReference type="InterPro" id="IPR036890">
    <property type="entry name" value="HATPase_C_sf"/>
</dbReference>
<dbReference type="Proteomes" id="UP001370348">
    <property type="component" value="Chromosome"/>
</dbReference>
<dbReference type="InterPro" id="IPR029016">
    <property type="entry name" value="GAF-like_dom_sf"/>
</dbReference>
<evidence type="ECO:0000259" key="11">
    <source>
        <dbReference type="PROSITE" id="PS50109"/>
    </source>
</evidence>
<evidence type="ECO:0000256" key="6">
    <source>
        <dbReference type="ARBA" id="ARBA00022777"/>
    </source>
</evidence>
<dbReference type="PROSITE" id="PS50109">
    <property type="entry name" value="HIS_KIN"/>
    <property type="match status" value="1"/>
</dbReference>
<feature type="transmembrane region" description="Helical" evidence="10">
    <location>
        <begin position="30"/>
        <end position="47"/>
    </location>
</feature>
<feature type="domain" description="Histidine kinase" evidence="11">
    <location>
        <begin position="458"/>
        <end position="693"/>
    </location>
</feature>
<keyword evidence="10" id="KW-0812">Transmembrane</keyword>
<reference evidence="12 13" key="1">
    <citation type="submission" date="2021-12" db="EMBL/GenBank/DDBJ databases">
        <title>Discovery of the Pendulisporaceae a myxobacterial family with distinct sporulation behavior and unique specialized metabolism.</title>
        <authorList>
            <person name="Garcia R."/>
            <person name="Popoff A."/>
            <person name="Bader C.D."/>
            <person name="Loehr J."/>
            <person name="Walesch S."/>
            <person name="Walt C."/>
            <person name="Boldt J."/>
            <person name="Bunk B."/>
            <person name="Haeckl F.J.F.P.J."/>
            <person name="Gunesch A.P."/>
            <person name="Birkelbach J."/>
            <person name="Nuebel U."/>
            <person name="Pietschmann T."/>
            <person name="Bach T."/>
            <person name="Mueller R."/>
        </authorList>
    </citation>
    <scope>NUCLEOTIDE SEQUENCE [LARGE SCALE GENOMIC DNA]</scope>
    <source>
        <strain evidence="12 13">MSr11954</strain>
    </source>
</reference>
<dbReference type="GO" id="GO:0005524">
    <property type="term" value="F:ATP binding"/>
    <property type="evidence" value="ECO:0007669"/>
    <property type="project" value="UniProtKB-KW"/>
</dbReference>
<evidence type="ECO:0000256" key="9">
    <source>
        <dbReference type="SAM" id="MobiDB-lite"/>
    </source>
</evidence>
<dbReference type="Gene3D" id="3.30.450.40">
    <property type="match status" value="1"/>
</dbReference>
<keyword evidence="8" id="KW-0902">Two-component regulatory system</keyword>
<dbReference type="SMART" id="SM00388">
    <property type="entry name" value="HisKA"/>
    <property type="match status" value="1"/>
</dbReference>
<dbReference type="SUPFAM" id="SSF55781">
    <property type="entry name" value="GAF domain-like"/>
    <property type="match status" value="1"/>
</dbReference>
<organism evidence="12 13">
    <name type="scientific">Pendulispora albinea</name>
    <dbReference type="NCBI Taxonomy" id="2741071"/>
    <lineage>
        <taxon>Bacteria</taxon>
        <taxon>Pseudomonadati</taxon>
        <taxon>Myxococcota</taxon>
        <taxon>Myxococcia</taxon>
        <taxon>Myxococcales</taxon>
        <taxon>Sorangiineae</taxon>
        <taxon>Pendulisporaceae</taxon>
        <taxon>Pendulispora</taxon>
    </lineage>
</organism>
<dbReference type="Pfam" id="PF02518">
    <property type="entry name" value="HATPase_c"/>
    <property type="match status" value="1"/>
</dbReference>
<name>A0ABZ2M1A9_9BACT</name>
<evidence type="ECO:0000256" key="7">
    <source>
        <dbReference type="ARBA" id="ARBA00022840"/>
    </source>
</evidence>
<evidence type="ECO:0000256" key="10">
    <source>
        <dbReference type="SAM" id="Phobius"/>
    </source>
</evidence>
<dbReference type="EMBL" id="CP089984">
    <property type="protein sequence ID" value="WXB16360.1"/>
    <property type="molecule type" value="Genomic_DNA"/>
</dbReference>
<evidence type="ECO:0000256" key="4">
    <source>
        <dbReference type="ARBA" id="ARBA00022679"/>
    </source>
</evidence>
<dbReference type="RefSeq" id="WP_394825985.1">
    <property type="nucleotide sequence ID" value="NZ_CP089984.1"/>
</dbReference>
<feature type="transmembrane region" description="Helical" evidence="10">
    <location>
        <begin position="59"/>
        <end position="82"/>
    </location>
</feature>
<dbReference type="Gene3D" id="1.10.287.130">
    <property type="match status" value="1"/>
</dbReference>
<feature type="transmembrane region" description="Helical" evidence="10">
    <location>
        <begin position="183"/>
        <end position="201"/>
    </location>
</feature>
<evidence type="ECO:0000256" key="3">
    <source>
        <dbReference type="ARBA" id="ARBA00022553"/>
    </source>
</evidence>
<feature type="transmembrane region" description="Helical" evidence="10">
    <location>
        <begin position="213"/>
        <end position="236"/>
    </location>
</feature>
<dbReference type="InterPro" id="IPR003018">
    <property type="entry name" value="GAF"/>
</dbReference>
<dbReference type="EC" id="2.7.13.3" evidence="2"/>
<dbReference type="SMART" id="SM00387">
    <property type="entry name" value="HATPase_c"/>
    <property type="match status" value="1"/>
</dbReference>
<sequence>MEDLRPRTTLFCAVLALAIALSMLLRGRRAAHWLFAAFSLEVALWWGSQSLYGLFQATIWARVTAVLTVLLPQFAVHLFQSIVPLDSEAERPSALTKFATAVGIPMLVLELSPYHEAPLSLGLVYFYVFGLIAAALVSMARRGQRSPSRAVRDRVNFLFAVGAAATTFTLADFLSFLGVRLPPIGAVLSIVFLFVLAESLARPRLADLYEMAGRLLVATALAFALAGIFYVFVTYIGRFNTMYLNAVLAAIVFLVLFEPLQTEVETRMHQFFFRERYVLETSIDELKRRLSHVLEIDQMADTVLEGLENSHRVTSCAIYLRDQDGNGFDMIGSIGEEPIRRLETVTVRPLLDRLQATRSMSFEEIAREHKDSPLLAVGAATLGPHKNSVLVAVKGDDEEIVGIICIADERMRDAFTPEEIALLETVASQIGVAIANSRIYSRMKERDRLAALGAMAAGLAHEVKNPLGAIKGAAQLLEESGESGPASGSDSREFVGIILEEVDRLNRVVASFLDYARPHAGNPVPLDINAAVRRTMQILTSQKADSLEFHLELTDPLPRAKIDPEQFRQVLINFIQNAAQAMDGRGRITVSTARRTRRRPWPSRQDSERPAVSERNLTNEVEMVEVSVRDTGPGISQKVLKHIFVPFFTTKEQGTGLGLAISQSIVQNAGGTIDVQTLPGAGTTFTILLPAATDALRTPLPTAAPTKPLTIV</sequence>
<dbReference type="InterPro" id="IPR004358">
    <property type="entry name" value="Sig_transdc_His_kin-like_C"/>
</dbReference>
<feature type="transmembrane region" description="Helical" evidence="10">
    <location>
        <begin position="6"/>
        <end position="25"/>
    </location>
</feature>
<dbReference type="SUPFAM" id="SSF55874">
    <property type="entry name" value="ATPase domain of HSP90 chaperone/DNA topoisomerase II/histidine kinase"/>
    <property type="match status" value="1"/>
</dbReference>
<dbReference type="InterPro" id="IPR005467">
    <property type="entry name" value="His_kinase_dom"/>
</dbReference>
<dbReference type="InterPro" id="IPR036097">
    <property type="entry name" value="HisK_dim/P_sf"/>
</dbReference>
<feature type="transmembrane region" description="Helical" evidence="10">
    <location>
        <begin position="117"/>
        <end position="137"/>
    </location>
</feature>
<evidence type="ECO:0000313" key="12">
    <source>
        <dbReference type="EMBL" id="WXB16360.1"/>
    </source>
</evidence>
<dbReference type="InterPro" id="IPR003661">
    <property type="entry name" value="HisK_dim/P_dom"/>
</dbReference>
<evidence type="ECO:0000256" key="5">
    <source>
        <dbReference type="ARBA" id="ARBA00022741"/>
    </source>
</evidence>
<accession>A0ABZ2M1A9</accession>
<protein>
    <recommendedName>
        <fullName evidence="2">histidine kinase</fullName>
        <ecNumber evidence="2">2.7.13.3</ecNumber>
    </recommendedName>
</protein>
<feature type="transmembrane region" description="Helical" evidence="10">
    <location>
        <begin position="157"/>
        <end position="177"/>
    </location>
</feature>
<keyword evidence="10" id="KW-0472">Membrane</keyword>
<keyword evidence="10" id="KW-1133">Transmembrane helix</keyword>
<keyword evidence="3" id="KW-0597">Phosphoprotein</keyword>
<keyword evidence="13" id="KW-1185">Reference proteome</keyword>
<keyword evidence="6" id="KW-0418">Kinase</keyword>
<keyword evidence="4" id="KW-0808">Transferase</keyword>
<gene>
    <name evidence="12" type="ORF">LZC94_03570</name>
</gene>
<dbReference type="CDD" id="cd00082">
    <property type="entry name" value="HisKA"/>
    <property type="match status" value="1"/>
</dbReference>
<dbReference type="PRINTS" id="PR00344">
    <property type="entry name" value="BCTRLSENSOR"/>
</dbReference>
<dbReference type="Pfam" id="PF13492">
    <property type="entry name" value="GAF_3"/>
    <property type="match status" value="1"/>
</dbReference>
<dbReference type="InterPro" id="IPR003594">
    <property type="entry name" value="HATPase_dom"/>
</dbReference>
<dbReference type="SMART" id="SM00065">
    <property type="entry name" value="GAF"/>
    <property type="match status" value="1"/>
</dbReference>